<evidence type="ECO:0000256" key="3">
    <source>
        <dbReference type="ARBA" id="ARBA00022989"/>
    </source>
</evidence>
<dbReference type="InterPro" id="IPR017500">
    <property type="entry name" value="Phage_infect_YhgE_N"/>
</dbReference>
<feature type="transmembrane region" description="Helical" evidence="5">
    <location>
        <begin position="648"/>
        <end position="672"/>
    </location>
</feature>
<keyword evidence="8" id="KW-1185">Reference proteome</keyword>
<feature type="domain" description="ABC-2 type transporter transmembrane" evidence="6">
    <location>
        <begin position="24"/>
        <end position="165"/>
    </location>
</feature>
<dbReference type="InterPro" id="IPR051328">
    <property type="entry name" value="T7SS_ABC-Transporter"/>
</dbReference>
<dbReference type="NCBIfam" id="TIGR03062">
    <property type="entry name" value="pip_yhgE_Cterm"/>
    <property type="match status" value="1"/>
</dbReference>
<feature type="transmembrane region" description="Helical" evidence="5">
    <location>
        <begin position="564"/>
        <end position="587"/>
    </location>
</feature>
<dbReference type="GO" id="GO:0016020">
    <property type="term" value="C:membrane"/>
    <property type="evidence" value="ECO:0007669"/>
    <property type="project" value="UniProtKB-SubCell"/>
</dbReference>
<dbReference type="NCBIfam" id="TIGR03057">
    <property type="entry name" value="xxxLxxG_by_4"/>
    <property type="match status" value="6"/>
</dbReference>
<evidence type="ECO:0000256" key="4">
    <source>
        <dbReference type="ARBA" id="ARBA00023136"/>
    </source>
</evidence>
<feature type="domain" description="ABC-2 type transporter transmembrane" evidence="6">
    <location>
        <begin position="482"/>
        <end position="667"/>
    </location>
</feature>
<evidence type="ECO:0000313" key="7">
    <source>
        <dbReference type="EMBL" id="MBB5070874.1"/>
    </source>
</evidence>
<evidence type="ECO:0000313" key="8">
    <source>
        <dbReference type="Proteomes" id="UP000580474"/>
    </source>
</evidence>
<evidence type="ECO:0000256" key="2">
    <source>
        <dbReference type="ARBA" id="ARBA00022692"/>
    </source>
</evidence>
<dbReference type="Gene3D" id="1.10.287.950">
    <property type="entry name" value="Methyl-accepting chemotaxis protein"/>
    <property type="match status" value="1"/>
</dbReference>
<dbReference type="RefSeq" id="WP_184480788.1">
    <property type="nucleotide sequence ID" value="NZ_JACHIV010000001.1"/>
</dbReference>
<reference evidence="7 8" key="1">
    <citation type="submission" date="2020-08" db="EMBL/GenBank/DDBJ databases">
        <title>Sequencing the genomes of 1000 actinobacteria strains.</title>
        <authorList>
            <person name="Klenk H.-P."/>
        </authorList>
    </citation>
    <scope>NUCLEOTIDE SEQUENCE [LARGE SCALE GENOMIC DNA]</scope>
    <source>
        <strain evidence="7 8">DSM 45582</strain>
    </source>
</reference>
<dbReference type="AlphaFoldDB" id="A0A840NH07"/>
<feature type="transmembrane region" description="Helical" evidence="5">
    <location>
        <begin position="488"/>
        <end position="512"/>
    </location>
</feature>
<dbReference type="InterPro" id="IPR023908">
    <property type="entry name" value="xxxLxxG_rpt"/>
</dbReference>
<dbReference type="InterPro" id="IPR017501">
    <property type="entry name" value="Phage_infect_YhgE_C"/>
</dbReference>
<accession>A0A840NH07</accession>
<sequence length="688" mass="71931">MTTFRLALTELRRLTSGKLPRLALVAITLVPLLYGAMYLYANWDPYNRLGSVPAAVVVDDEGATRDDGSRLDAGDKVYDELEDSGSFDWERTGAQDAEQGVAQGKYTFALVVPKDFSAALMSPGDFEPRQAQLRLVTNDTNNYLISTIADKVAGEVRKAVAADAGTEAADQLLMGFGTVHEKTIQAADGAGELADGAGRLRDGISTAEDGTGQLSSGAHQLLDGQQALLDGSGRLVDGTGRLSSGAEQLSGGLQQLQERTAPLPEQSAKLADGAEQVAQGNEKLADTAGRLGDVSQGVVDDLEQTKTRIADRLRATGADEATVQKVLDGLDELNQPLTDANDKVQGQIGQVDALADGARQVADGNRKLADSTPALTSAIGQLNDGAETLANGAGELDSGARQLHQGEQQAVTGTTKLVDGADRLADGSHRLADGSGQLVDGSHTLADELGKGAQDIPNLDDATRENTARTIGDPVAVNNDAQVKAATYGAGLAPFFMGLALWIGGFVLFLIMRPLSQRALASGVAAWKVALGGWLPAALVGIAQAVLLFLVVVFGVGVHPAHPWLTLGFLVLTSFAFTSVVHALNAAFGPKGKFIALIVLVLQLVTAGGTFPWQTIPAPLHPLHQVLPLSYVVTALRHLLYGGPGLEAAGTSALVLLAYLVAGLMLSTIAAWRQRVWTPGRLKPELAL</sequence>
<dbReference type="PANTHER" id="PTHR43077">
    <property type="entry name" value="TRANSPORT PERMEASE YVFS-RELATED"/>
    <property type="match status" value="1"/>
</dbReference>
<dbReference type="PANTHER" id="PTHR43077:SF5">
    <property type="entry name" value="PHAGE INFECTION PROTEIN"/>
    <property type="match status" value="1"/>
</dbReference>
<dbReference type="EMBL" id="JACHIV010000001">
    <property type="protein sequence ID" value="MBB5070874.1"/>
    <property type="molecule type" value="Genomic_DNA"/>
</dbReference>
<organism evidence="7 8">
    <name type="scientific">Saccharopolyspora gloriosae</name>
    <dbReference type="NCBI Taxonomy" id="455344"/>
    <lineage>
        <taxon>Bacteria</taxon>
        <taxon>Bacillati</taxon>
        <taxon>Actinomycetota</taxon>
        <taxon>Actinomycetes</taxon>
        <taxon>Pseudonocardiales</taxon>
        <taxon>Pseudonocardiaceae</taxon>
        <taxon>Saccharopolyspora</taxon>
    </lineage>
</organism>
<feature type="transmembrane region" description="Helical" evidence="5">
    <location>
        <begin position="533"/>
        <end position="558"/>
    </location>
</feature>
<dbReference type="GO" id="GO:0140359">
    <property type="term" value="F:ABC-type transporter activity"/>
    <property type="evidence" value="ECO:0007669"/>
    <property type="project" value="InterPro"/>
</dbReference>
<dbReference type="Gene3D" id="3.40.1710.10">
    <property type="entry name" value="abc type-2 transporter like domain"/>
    <property type="match status" value="1"/>
</dbReference>
<feature type="transmembrane region" description="Helical" evidence="5">
    <location>
        <begin position="21"/>
        <end position="41"/>
    </location>
</feature>
<keyword evidence="3 5" id="KW-1133">Transmembrane helix</keyword>
<evidence type="ECO:0000259" key="6">
    <source>
        <dbReference type="Pfam" id="PF12698"/>
    </source>
</evidence>
<evidence type="ECO:0000256" key="1">
    <source>
        <dbReference type="ARBA" id="ARBA00004141"/>
    </source>
</evidence>
<comment type="caution">
    <text evidence="7">The sequence shown here is derived from an EMBL/GenBank/DDBJ whole genome shotgun (WGS) entry which is preliminary data.</text>
</comment>
<dbReference type="NCBIfam" id="TIGR03061">
    <property type="entry name" value="pip_yhgE_Nterm"/>
    <property type="match status" value="1"/>
</dbReference>
<dbReference type="InterPro" id="IPR013525">
    <property type="entry name" value="ABC2_TM"/>
</dbReference>
<gene>
    <name evidence="7" type="ORF">BJ969_003962</name>
</gene>
<dbReference type="Proteomes" id="UP000580474">
    <property type="component" value="Unassembled WGS sequence"/>
</dbReference>
<comment type="subcellular location">
    <subcellularLocation>
        <location evidence="1">Membrane</location>
        <topology evidence="1">Multi-pass membrane protein</topology>
    </subcellularLocation>
</comment>
<name>A0A840NH07_9PSEU</name>
<protein>
    <submittedName>
        <fullName evidence="7">Putative membrane protein</fullName>
    </submittedName>
</protein>
<dbReference type="SUPFAM" id="SSF58104">
    <property type="entry name" value="Methyl-accepting chemotaxis protein (MCP) signaling domain"/>
    <property type="match status" value="1"/>
</dbReference>
<proteinExistence type="predicted"/>
<feature type="transmembrane region" description="Helical" evidence="5">
    <location>
        <begin position="594"/>
        <end position="613"/>
    </location>
</feature>
<dbReference type="Pfam" id="PF12698">
    <property type="entry name" value="ABC2_membrane_3"/>
    <property type="match status" value="2"/>
</dbReference>
<keyword evidence="4 5" id="KW-0472">Membrane</keyword>
<keyword evidence="2 5" id="KW-0812">Transmembrane</keyword>
<evidence type="ECO:0000256" key="5">
    <source>
        <dbReference type="SAM" id="Phobius"/>
    </source>
</evidence>